<dbReference type="PRINTS" id="PR00259">
    <property type="entry name" value="TMFOUR"/>
</dbReference>
<dbReference type="InterPro" id="IPR000301">
    <property type="entry name" value="Tetraspanin_animals"/>
</dbReference>
<feature type="disulfide bond" evidence="6">
    <location>
        <begin position="160"/>
        <end position="188"/>
    </location>
</feature>
<evidence type="ECO:0000313" key="9">
    <source>
        <dbReference type="Proteomes" id="UP001501920"/>
    </source>
</evidence>
<proteinExistence type="inferred from homology"/>
<keyword evidence="6" id="KW-1015">Disulfide bond</keyword>
<evidence type="ECO:0000256" key="2">
    <source>
        <dbReference type="ARBA" id="ARBA00006840"/>
    </source>
</evidence>
<evidence type="ECO:0000313" key="8">
    <source>
        <dbReference type="Ensembl" id="ENSPNAP00000015714.1"/>
    </source>
</evidence>
<dbReference type="GeneID" id="108435085"/>
<dbReference type="STRING" id="42514.ENSPNAP00000015714"/>
<reference evidence="8 9" key="1">
    <citation type="submission" date="2020-10" db="EMBL/GenBank/DDBJ databases">
        <title>Pygocentrus nattereri (red-bellied piranha) genome, fPygNat1, primary haplotype.</title>
        <authorList>
            <person name="Myers G."/>
            <person name="Meyer A."/>
            <person name="Karagic N."/>
            <person name="Pippel M."/>
            <person name="Winkler S."/>
            <person name="Tracey A."/>
            <person name="Wood J."/>
            <person name="Formenti G."/>
            <person name="Howe K."/>
            <person name="Fedrigo O."/>
            <person name="Jarvis E.D."/>
        </authorList>
    </citation>
    <scope>NUCLEOTIDE SEQUENCE [LARGE SCALE GENOMIC DNA]</scope>
</reference>
<sequence length="284" mass="31030">MGMQDRPTVSRFSVSVRKAAPKMAKINPCFRRIFVFFNVLFAIFGAVALGLGLLVHIQLDEHEDKFSAVIVLVVFGAVTFVLAVLGAYGAQKENTNVLIAFFVFMCVGTIVLLRIAIVMAISHQGLTLVIKEEFNKAVPLDEASGDIKTTMDYIQKQAKCCGLFNGHQDWGDHVPESCDCGSDETEQCHKIHSRNPYMQVLGVQSKMVYSKSCGSMMMEYIILVFDVTLGLLFGFAALALLGGVMSLAMIICITAIPRPKSISTPPIFAISPHPPKYSELIASA</sequence>
<keyword evidence="9" id="KW-1185">Reference proteome</keyword>
<evidence type="ECO:0000256" key="5">
    <source>
        <dbReference type="ARBA" id="ARBA00023136"/>
    </source>
</evidence>
<protein>
    <recommendedName>
        <fullName evidence="7">Tetraspanin</fullName>
    </recommendedName>
</protein>
<organism evidence="8 9">
    <name type="scientific">Pygocentrus nattereri</name>
    <name type="common">Red-bellied piranha</name>
    <dbReference type="NCBI Taxonomy" id="42514"/>
    <lineage>
        <taxon>Eukaryota</taxon>
        <taxon>Metazoa</taxon>
        <taxon>Chordata</taxon>
        <taxon>Craniata</taxon>
        <taxon>Vertebrata</taxon>
        <taxon>Euteleostomi</taxon>
        <taxon>Actinopterygii</taxon>
        <taxon>Neopterygii</taxon>
        <taxon>Teleostei</taxon>
        <taxon>Ostariophysi</taxon>
        <taxon>Characiformes</taxon>
        <taxon>Characoidei</taxon>
        <taxon>Pygocentrus</taxon>
    </lineage>
</organism>
<dbReference type="InterPro" id="IPR018499">
    <property type="entry name" value="Tetraspanin/Peripherin"/>
</dbReference>
<dbReference type="InterPro" id="IPR008952">
    <property type="entry name" value="Tetraspanin_EC2_sf"/>
</dbReference>
<dbReference type="AlphaFoldDB" id="A0A3B4CYT8"/>
<evidence type="ECO:0000256" key="3">
    <source>
        <dbReference type="ARBA" id="ARBA00022692"/>
    </source>
</evidence>
<reference evidence="8" key="3">
    <citation type="submission" date="2025-09" db="UniProtKB">
        <authorList>
            <consortium name="Ensembl"/>
        </authorList>
    </citation>
    <scope>IDENTIFICATION</scope>
</reference>
<feature type="transmembrane region" description="Helical" evidence="7">
    <location>
        <begin position="33"/>
        <end position="54"/>
    </location>
</feature>
<evidence type="ECO:0000256" key="4">
    <source>
        <dbReference type="ARBA" id="ARBA00022989"/>
    </source>
</evidence>
<feature type="transmembrane region" description="Helical" evidence="7">
    <location>
        <begin position="220"/>
        <end position="253"/>
    </location>
</feature>
<comment type="subcellular location">
    <subcellularLocation>
        <location evidence="1 7">Membrane</location>
        <topology evidence="1 7">Multi-pass membrane protein</topology>
    </subcellularLocation>
</comment>
<feature type="transmembrane region" description="Helical" evidence="7">
    <location>
        <begin position="97"/>
        <end position="121"/>
    </location>
</feature>
<accession>A0A3B4CYT8</accession>
<dbReference type="GeneTree" id="ENSGT00940000166983"/>
<keyword evidence="3 7" id="KW-0812">Transmembrane</keyword>
<dbReference type="PIRSF" id="PIRSF002419">
    <property type="entry name" value="Tetraspanin"/>
    <property type="match status" value="1"/>
</dbReference>
<dbReference type="GO" id="GO:0005886">
    <property type="term" value="C:plasma membrane"/>
    <property type="evidence" value="ECO:0007669"/>
    <property type="project" value="TreeGrafter"/>
</dbReference>
<feature type="transmembrane region" description="Helical" evidence="7">
    <location>
        <begin position="66"/>
        <end position="90"/>
    </location>
</feature>
<dbReference type="PANTHER" id="PTHR19282">
    <property type="entry name" value="TETRASPANIN"/>
    <property type="match status" value="1"/>
</dbReference>
<dbReference type="SUPFAM" id="SSF48652">
    <property type="entry name" value="Tetraspanin"/>
    <property type="match status" value="1"/>
</dbReference>
<comment type="similarity">
    <text evidence="2 7">Belongs to the tetraspanin (TM4SF) family.</text>
</comment>
<evidence type="ECO:0000256" key="6">
    <source>
        <dbReference type="PIRSR" id="PIRSR002419-1"/>
    </source>
</evidence>
<dbReference type="Ensembl" id="ENSPNAT00000024004.2">
    <property type="protein sequence ID" value="ENSPNAP00000015714.1"/>
    <property type="gene ID" value="ENSPNAG00000021778.2"/>
</dbReference>
<dbReference type="OrthoDB" id="5982705at2759"/>
<evidence type="ECO:0000256" key="1">
    <source>
        <dbReference type="ARBA" id="ARBA00004141"/>
    </source>
</evidence>
<dbReference type="Proteomes" id="UP001501920">
    <property type="component" value="Chromosome 1"/>
</dbReference>
<dbReference type="Gene3D" id="1.10.1450.10">
    <property type="entry name" value="Tetraspanin"/>
    <property type="match status" value="1"/>
</dbReference>
<dbReference type="PANTHER" id="PTHR19282:SF562">
    <property type="entry name" value="AT12771P-RELATED"/>
    <property type="match status" value="1"/>
</dbReference>
<keyword evidence="4 7" id="KW-1133">Transmembrane helix</keyword>
<dbReference type="Pfam" id="PF00335">
    <property type="entry name" value="Tetraspanin"/>
    <property type="match status" value="1"/>
</dbReference>
<reference evidence="8" key="2">
    <citation type="submission" date="2025-08" db="UniProtKB">
        <authorList>
            <consortium name="Ensembl"/>
        </authorList>
    </citation>
    <scope>IDENTIFICATION</scope>
</reference>
<keyword evidence="5 7" id="KW-0472">Membrane</keyword>
<feature type="disulfide bond" evidence="6">
    <location>
        <begin position="161"/>
        <end position="178"/>
    </location>
</feature>
<dbReference type="OMA" id="IMIHQLR"/>
<name>A0A3B4CYT8_PYGNA</name>
<evidence type="ECO:0000256" key="7">
    <source>
        <dbReference type="RuleBase" id="RU361218"/>
    </source>
</evidence>
<dbReference type="RefSeq" id="XP_017566135.2">
    <property type="nucleotide sequence ID" value="XM_017710646.2"/>
</dbReference>